<evidence type="ECO:0000313" key="2">
    <source>
        <dbReference type="Proteomes" id="UP000019487"/>
    </source>
</evidence>
<dbReference type="AlphaFoldDB" id="W9C685"/>
<evidence type="ECO:0000313" key="1">
    <source>
        <dbReference type="EMBL" id="ESZ91258.1"/>
    </source>
</evidence>
<dbReference type="Proteomes" id="UP000019487">
    <property type="component" value="Unassembled WGS sequence"/>
</dbReference>
<gene>
    <name evidence="1" type="ORF">SBOR_8351</name>
</gene>
<dbReference type="OrthoDB" id="3562136at2759"/>
<protein>
    <submittedName>
        <fullName evidence="1">Uncharacterized protein</fullName>
    </submittedName>
</protein>
<keyword evidence="2" id="KW-1185">Reference proteome</keyword>
<reference evidence="1 2" key="1">
    <citation type="journal article" date="2014" name="Genome Announc.">
        <title>Draft genome sequence of Sclerotinia borealis, a psychrophilic plant pathogenic fungus.</title>
        <authorList>
            <person name="Mardanov A.V."/>
            <person name="Beletsky A.V."/>
            <person name="Kadnikov V.V."/>
            <person name="Ignatov A.N."/>
            <person name="Ravin N.V."/>
        </authorList>
    </citation>
    <scope>NUCLEOTIDE SEQUENCE [LARGE SCALE GENOMIC DNA]</scope>
    <source>
        <strain evidence="2">F-4157</strain>
    </source>
</reference>
<name>W9C685_SCLBF</name>
<accession>W9C685</accession>
<proteinExistence type="predicted"/>
<sequence length="147" mass="16932">MVAVELIFFETYLQNIMSACPACDHPLILPPDFAYIALKFPRIRASLDCDRTLPRCKDCDQAAAEKRAADAILPPPYYTNPVAQIKKQIDLTQELIKAGVRREELGMELPALRREGVLRLQKRVANIRSAWHEYWEIWGWDQGQPRP</sequence>
<organism evidence="1 2">
    <name type="scientific">Sclerotinia borealis (strain F-4128)</name>
    <dbReference type="NCBI Taxonomy" id="1432307"/>
    <lineage>
        <taxon>Eukaryota</taxon>
        <taxon>Fungi</taxon>
        <taxon>Dikarya</taxon>
        <taxon>Ascomycota</taxon>
        <taxon>Pezizomycotina</taxon>
        <taxon>Leotiomycetes</taxon>
        <taxon>Helotiales</taxon>
        <taxon>Sclerotiniaceae</taxon>
        <taxon>Sclerotinia</taxon>
    </lineage>
</organism>
<dbReference type="EMBL" id="AYSA01000522">
    <property type="protein sequence ID" value="ESZ91258.1"/>
    <property type="molecule type" value="Genomic_DNA"/>
</dbReference>
<comment type="caution">
    <text evidence="1">The sequence shown here is derived from an EMBL/GenBank/DDBJ whole genome shotgun (WGS) entry which is preliminary data.</text>
</comment>
<dbReference type="HOGENOM" id="CLU_1906419_0_0_1"/>